<keyword evidence="6" id="KW-0406">Ion transport</keyword>
<evidence type="ECO:0000256" key="1">
    <source>
        <dbReference type="ARBA" id="ARBA00004651"/>
    </source>
</evidence>
<evidence type="ECO:0000256" key="6">
    <source>
        <dbReference type="ARBA" id="ARBA00023065"/>
    </source>
</evidence>
<evidence type="ECO:0000256" key="7">
    <source>
        <dbReference type="ARBA" id="ARBA00023136"/>
    </source>
</evidence>
<dbReference type="GO" id="GO:0005254">
    <property type="term" value="F:chloride channel activity"/>
    <property type="evidence" value="ECO:0007669"/>
    <property type="project" value="InterPro"/>
</dbReference>
<keyword evidence="5 9" id="KW-1133">Transmembrane helix</keyword>
<protein>
    <submittedName>
        <fullName evidence="10">UPF0187-domain-containing protein</fullName>
    </submittedName>
</protein>
<accession>A0A9P6C229</accession>
<proteinExistence type="predicted"/>
<comment type="subcellular location">
    <subcellularLocation>
        <location evidence="1">Cell membrane</location>
        <topology evidence="1">Multi-pass membrane protein</topology>
    </subcellularLocation>
</comment>
<evidence type="ECO:0000256" key="4">
    <source>
        <dbReference type="ARBA" id="ARBA00022692"/>
    </source>
</evidence>
<evidence type="ECO:0000256" key="5">
    <source>
        <dbReference type="ARBA" id="ARBA00022989"/>
    </source>
</evidence>
<dbReference type="Proteomes" id="UP000807342">
    <property type="component" value="Unassembled WGS sequence"/>
</dbReference>
<keyword evidence="11" id="KW-1185">Reference proteome</keyword>
<dbReference type="GO" id="GO:0005886">
    <property type="term" value="C:plasma membrane"/>
    <property type="evidence" value="ECO:0007669"/>
    <property type="project" value="UniProtKB-SubCell"/>
</dbReference>
<dbReference type="PANTHER" id="PTHR33281:SF19">
    <property type="entry name" value="VOLTAGE-DEPENDENT ANION CHANNEL-FORMING PROTEIN YNEE"/>
    <property type="match status" value="1"/>
</dbReference>
<organism evidence="10 11">
    <name type="scientific">Macrolepiota fuliginosa MF-IS2</name>
    <dbReference type="NCBI Taxonomy" id="1400762"/>
    <lineage>
        <taxon>Eukaryota</taxon>
        <taxon>Fungi</taxon>
        <taxon>Dikarya</taxon>
        <taxon>Basidiomycota</taxon>
        <taxon>Agaricomycotina</taxon>
        <taxon>Agaricomycetes</taxon>
        <taxon>Agaricomycetidae</taxon>
        <taxon>Agaricales</taxon>
        <taxon>Agaricineae</taxon>
        <taxon>Agaricaceae</taxon>
        <taxon>Macrolepiota</taxon>
    </lineage>
</organism>
<dbReference type="OrthoDB" id="1368at2759"/>
<keyword evidence="4 9" id="KW-0812">Transmembrane</keyword>
<name>A0A9P6C229_9AGAR</name>
<dbReference type="EMBL" id="MU151272">
    <property type="protein sequence ID" value="KAF9445943.1"/>
    <property type="molecule type" value="Genomic_DNA"/>
</dbReference>
<reference evidence="10" key="1">
    <citation type="submission" date="2020-11" db="EMBL/GenBank/DDBJ databases">
        <authorList>
            <consortium name="DOE Joint Genome Institute"/>
            <person name="Ahrendt S."/>
            <person name="Riley R."/>
            <person name="Andreopoulos W."/>
            <person name="Labutti K."/>
            <person name="Pangilinan J."/>
            <person name="Ruiz-Duenas F.J."/>
            <person name="Barrasa J.M."/>
            <person name="Sanchez-Garcia M."/>
            <person name="Camarero S."/>
            <person name="Miyauchi S."/>
            <person name="Serrano A."/>
            <person name="Linde D."/>
            <person name="Babiker R."/>
            <person name="Drula E."/>
            <person name="Ayuso-Fernandez I."/>
            <person name="Pacheco R."/>
            <person name="Padilla G."/>
            <person name="Ferreira P."/>
            <person name="Barriuso J."/>
            <person name="Kellner H."/>
            <person name="Castanera R."/>
            <person name="Alfaro M."/>
            <person name="Ramirez L."/>
            <person name="Pisabarro A.G."/>
            <person name="Kuo A."/>
            <person name="Tritt A."/>
            <person name="Lipzen A."/>
            <person name="He G."/>
            <person name="Yan M."/>
            <person name="Ng V."/>
            <person name="Cullen D."/>
            <person name="Martin F."/>
            <person name="Rosso M.-N."/>
            <person name="Henrissat B."/>
            <person name="Hibbett D."/>
            <person name="Martinez A.T."/>
            <person name="Grigoriev I.V."/>
        </authorList>
    </citation>
    <scope>NUCLEOTIDE SEQUENCE</scope>
    <source>
        <strain evidence="10">MF-IS2</strain>
    </source>
</reference>
<comment type="caution">
    <text evidence="10">The sequence shown here is derived from an EMBL/GenBank/DDBJ whole genome shotgun (WGS) entry which is preliminary data.</text>
</comment>
<gene>
    <name evidence="10" type="ORF">P691DRAFT_709454</name>
</gene>
<evidence type="ECO:0000256" key="2">
    <source>
        <dbReference type="ARBA" id="ARBA00022448"/>
    </source>
</evidence>
<feature type="region of interest" description="Disordered" evidence="8">
    <location>
        <begin position="321"/>
        <end position="349"/>
    </location>
</feature>
<feature type="region of interest" description="Disordered" evidence="8">
    <location>
        <begin position="195"/>
        <end position="306"/>
    </location>
</feature>
<dbReference type="InterPro" id="IPR044669">
    <property type="entry name" value="YneE/VCCN1/2-like"/>
</dbReference>
<keyword evidence="2" id="KW-0813">Transport</keyword>
<evidence type="ECO:0000256" key="9">
    <source>
        <dbReference type="SAM" id="Phobius"/>
    </source>
</evidence>
<dbReference type="AlphaFoldDB" id="A0A9P6C229"/>
<feature type="compositionally biased region" description="Acidic residues" evidence="8">
    <location>
        <begin position="325"/>
        <end position="337"/>
    </location>
</feature>
<keyword evidence="3" id="KW-1003">Cell membrane</keyword>
<dbReference type="PANTHER" id="PTHR33281">
    <property type="entry name" value="UPF0187 PROTEIN YNEE"/>
    <property type="match status" value="1"/>
</dbReference>
<dbReference type="Pfam" id="PF25539">
    <property type="entry name" value="Bestrophin_2"/>
    <property type="match status" value="2"/>
</dbReference>
<evidence type="ECO:0000256" key="8">
    <source>
        <dbReference type="SAM" id="MobiDB-lite"/>
    </source>
</evidence>
<evidence type="ECO:0000256" key="3">
    <source>
        <dbReference type="ARBA" id="ARBA00022475"/>
    </source>
</evidence>
<feature type="compositionally biased region" description="Polar residues" evidence="8">
    <location>
        <begin position="287"/>
        <end position="297"/>
    </location>
</feature>
<feature type="compositionally biased region" description="Basic and acidic residues" evidence="8">
    <location>
        <begin position="364"/>
        <end position="377"/>
    </location>
</feature>
<feature type="transmembrane region" description="Helical" evidence="9">
    <location>
        <begin position="29"/>
        <end position="48"/>
    </location>
</feature>
<keyword evidence="7 9" id="KW-0472">Membrane</keyword>
<evidence type="ECO:0000313" key="11">
    <source>
        <dbReference type="Proteomes" id="UP000807342"/>
    </source>
</evidence>
<feature type="transmembrane region" description="Helical" evidence="9">
    <location>
        <begin position="55"/>
        <end position="77"/>
    </location>
</feature>
<feature type="region of interest" description="Disordered" evidence="8">
    <location>
        <begin position="361"/>
        <end position="391"/>
    </location>
</feature>
<feature type="transmembrane region" description="Helical" evidence="9">
    <location>
        <begin position="557"/>
        <end position="576"/>
    </location>
</feature>
<sequence>MVARNPLFAVRWTRQLLRATVLDDIWPEILFFTTVATGKTFIYVICVISDTTRDLGISSVLLTVLGNVIVLQVVLAFRTSSASERYQEARALWASLATITKNLAQAIWIHVPNHRGPQDQTESVEMQAFIEKRSIINLLQALAVSVKHFVRDEQGVYYEDLYPLISWLPAFSNFTPDHPYWYKFDFRSSSATLFDDPSPSHYATRRSTPPPSRRNRSSSCSGEDSATDVESGAEAVSSPMRRATSSPRNSEETVPLTQSPTTDEPQASGSKNILDHERCASPEPTLLSGSSGNSSPQPFRLPPRQEPRAAEYRYEFIKLQQQDISDNDADSEEDEGEAGNHTSSIPLRGIKRVRFHSRTLVNRASRDSKNKHSRDETLVASDIDSNNAPEYGVGSGLSKPYNKFHATYDRILPHIPSFDQLKPAANPPPERIRDVFPLWRFIAFLGRGIKKVYKWDFEEKVHTKRRKRNPYVMVESSVPMQIWLTLSSYQLYLYNNKLMPIRAIEDSISNNILNLQNVISQLERLTNTPLPFAYQVHIRMCTWLYLLFLPFQLYDNFGYVTIPIVAFFTFLLVGFMEIGEEIENPFDYDHNDLDLDGFCLRLQRELHEITAQIHSEPSSIIFSSRNYPLAPVDWRTADTLIAEDAYRRTEDGRKEQTSAIQSTLFHCWKEIDQVTRKRV</sequence>
<feature type="compositionally biased region" description="Polar residues" evidence="8">
    <location>
        <begin position="255"/>
        <end position="271"/>
    </location>
</feature>
<evidence type="ECO:0000313" key="10">
    <source>
        <dbReference type="EMBL" id="KAF9445943.1"/>
    </source>
</evidence>